<protein>
    <submittedName>
        <fullName evidence="2">Type VII secretion protein EccB</fullName>
    </submittedName>
</protein>
<comment type="caution">
    <text evidence="2">The sequence shown here is derived from an EMBL/GenBank/DDBJ whole genome shotgun (WGS) entry which is preliminary data.</text>
</comment>
<dbReference type="PANTHER" id="PTHR40765:SF2">
    <property type="entry name" value="ESX-2 SECRETION SYSTEM ATPASE ECCB2"/>
    <property type="match status" value="1"/>
</dbReference>
<gene>
    <name evidence="2" type="primary">eccB</name>
    <name evidence="2" type="ORF">OS129_04375</name>
</gene>
<keyword evidence="1" id="KW-0812">Transmembrane</keyword>
<dbReference type="GO" id="GO:0005576">
    <property type="term" value="C:extracellular region"/>
    <property type="evidence" value="ECO:0007669"/>
    <property type="project" value="TreeGrafter"/>
</dbReference>
<organism evidence="2 3">
    <name type="scientific">Corynebacterium pygosceleis</name>
    <dbReference type="NCBI Taxonomy" id="2800406"/>
    <lineage>
        <taxon>Bacteria</taxon>
        <taxon>Bacillati</taxon>
        <taxon>Actinomycetota</taxon>
        <taxon>Actinomycetes</taxon>
        <taxon>Mycobacteriales</taxon>
        <taxon>Corynebacteriaceae</taxon>
        <taxon>Corynebacterium</taxon>
    </lineage>
</organism>
<dbReference type="RefSeq" id="WP_248167843.1">
    <property type="nucleotide sequence ID" value="NZ_JALNJA010000002.1"/>
</dbReference>
<dbReference type="EMBL" id="JAPMKU010000002">
    <property type="protein sequence ID" value="MCX7468117.1"/>
    <property type="molecule type" value="Genomic_DNA"/>
</dbReference>
<dbReference type="NCBIfam" id="TIGR03919">
    <property type="entry name" value="T7SS_EccB"/>
    <property type="match status" value="1"/>
</dbReference>
<feature type="transmembrane region" description="Helical" evidence="1">
    <location>
        <begin position="46"/>
        <end position="67"/>
    </location>
</feature>
<reference evidence="2" key="1">
    <citation type="submission" date="2022-11" db="EMBL/GenBank/DDBJ databases">
        <title>Corynebacterium sp. isolated from Penguins.</title>
        <authorList>
            <person name="Sedlar K."/>
            <person name="Svec P."/>
        </authorList>
    </citation>
    <scope>NUCLEOTIDE SEQUENCE</scope>
    <source>
        <strain evidence="2">P7374</strain>
    </source>
</reference>
<dbReference type="Pfam" id="PF05108">
    <property type="entry name" value="T7SS_ESX1_EccB"/>
    <property type="match status" value="1"/>
</dbReference>
<dbReference type="PANTHER" id="PTHR40765">
    <property type="entry name" value="ESX-2 SECRETION SYSTEM ATPASE ECCB2"/>
    <property type="match status" value="1"/>
</dbReference>
<dbReference type="AlphaFoldDB" id="A0A9Q4C7W6"/>
<evidence type="ECO:0000313" key="2">
    <source>
        <dbReference type="EMBL" id="MCX7468117.1"/>
    </source>
</evidence>
<dbReference type="Gene3D" id="3.30.2390.20">
    <property type="entry name" value="Type VII secretion system EccB, repeat 1 domain"/>
    <property type="match status" value="1"/>
</dbReference>
<name>A0A9Q4C7W6_9CORY</name>
<evidence type="ECO:0000256" key="1">
    <source>
        <dbReference type="SAM" id="Phobius"/>
    </source>
</evidence>
<dbReference type="InterPro" id="IPR007795">
    <property type="entry name" value="T7SS_EccB"/>
</dbReference>
<evidence type="ECO:0000313" key="3">
    <source>
        <dbReference type="Proteomes" id="UP001071478"/>
    </source>
</evidence>
<accession>A0A9Q4C7W6</accession>
<dbReference type="InterPro" id="IPR044857">
    <property type="entry name" value="T7SS_EccB_R1"/>
</dbReference>
<proteinExistence type="predicted"/>
<keyword evidence="1" id="KW-1133">Transmembrane helix</keyword>
<keyword evidence="1" id="KW-0472">Membrane</keyword>
<sequence length="422" mass="44023">MNRFPLPTTRAQVSGHKFLVRRLEHGLVTGDTRLIHDPLGRRRRGILFGVAGCVLAGLAAGAMAVFVPEPDPGDAAVVRAESGALYSRVDGKLHPVGNLTSARLIAGSAVEPVAAADSVLSGMERGVPVGIPGAPGPVVGEVPDGLVWGVCQSATDITVTVGPPPAEPSPGSGVLARVNGVDHVITAEGRITLPDPSTRFGRVLRRRLGISPHTPIWEPPPEILNAIRELPRYVRPPNSGVLLGNGRESWLLRPDGILPVTPLQRGILLDLGASERAVPQDGPAARPDASPEDIRLPRTDLEWLDPRAVTVCAVGDAGRLGIVDASTEEAGATGIYVPGAGVALSGDSVATRYASVLVNGIGVDTGHGHYLVSDSGLRHPVGGVEELGVIGVREPLPAPWPIIRLLPAGEALTRDRALEPRY</sequence>
<dbReference type="Proteomes" id="UP001071478">
    <property type="component" value="Unassembled WGS sequence"/>
</dbReference>